<accession>A0A6L2JJB7</accession>
<feature type="compositionally biased region" description="Polar residues" evidence="1">
    <location>
        <begin position="203"/>
        <end position="220"/>
    </location>
</feature>
<sequence length="220" mass="24234">MHDPRELHLNPMKRVLRYLRGTTGCPATRRSTFGYCVFLGDNLLKWSSKCQDMLSEAEYRGVANAAAETFWIRNLLRELMPLFSQQPWSAMIMIMGLRGLAQIQIKLMMSMVTLLVRGLRLPVIQSGFTGGRSKPTPLVEVVIGDPSTAAHLTVSSSLDGTNGKQANYKESSTTANDGIEASKPNVMPNEKPTVVNDVKKETPSSYVNKLSPTSSTKSNL</sequence>
<organism evidence="2">
    <name type="scientific">Tanacetum cinerariifolium</name>
    <name type="common">Dalmatian daisy</name>
    <name type="synonym">Chrysanthemum cinerariifolium</name>
    <dbReference type="NCBI Taxonomy" id="118510"/>
    <lineage>
        <taxon>Eukaryota</taxon>
        <taxon>Viridiplantae</taxon>
        <taxon>Streptophyta</taxon>
        <taxon>Embryophyta</taxon>
        <taxon>Tracheophyta</taxon>
        <taxon>Spermatophyta</taxon>
        <taxon>Magnoliopsida</taxon>
        <taxon>eudicotyledons</taxon>
        <taxon>Gunneridae</taxon>
        <taxon>Pentapetalae</taxon>
        <taxon>asterids</taxon>
        <taxon>campanulids</taxon>
        <taxon>Asterales</taxon>
        <taxon>Asteraceae</taxon>
        <taxon>Asteroideae</taxon>
        <taxon>Anthemideae</taxon>
        <taxon>Anthemidinae</taxon>
        <taxon>Tanacetum</taxon>
    </lineage>
</organism>
<evidence type="ECO:0000256" key="1">
    <source>
        <dbReference type="SAM" id="MobiDB-lite"/>
    </source>
</evidence>
<dbReference type="CDD" id="cd09272">
    <property type="entry name" value="RNase_HI_RT_Ty1"/>
    <property type="match status" value="1"/>
</dbReference>
<feature type="compositionally biased region" description="Polar residues" evidence="1">
    <location>
        <begin position="153"/>
        <end position="176"/>
    </location>
</feature>
<dbReference type="AlphaFoldDB" id="A0A6L2JJB7"/>
<protein>
    <submittedName>
        <fullName evidence="2">Uncharacterized protein</fullName>
    </submittedName>
</protein>
<reference evidence="2" key="1">
    <citation type="journal article" date="2019" name="Sci. Rep.">
        <title>Draft genome of Tanacetum cinerariifolium, the natural source of mosquito coil.</title>
        <authorList>
            <person name="Yamashiro T."/>
            <person name="Shiraishi A."/>
            <person name="Satake H."/>
            <person name="Nakayama K."/>
        </authorList>
    </citation>
    <scope>NUCLEOTIDE SEQUENCE</scope>
</reference>
<gene>
    <name evidence="2" type="ORF">Tci_009056</name>
</gene>
<feature type="region of interest" description="Disordered" evidence="1">
    <location>
        <begin position="153"/>
        <end position="220"/>
    </location>
</feature>
<proteinExistence type="predicted"/>
<evidence type="ECO:0000313" key="2">
    <source>
        <dbReference type="EMBL" id="GEU37078.1"/>
    </source>
</evidence>
<dbReference type="PANTHER" id="PTHR11439">
    <property type="entry name" value="GAG-POL-RELATED RETROTRANSPOSON"/>
    <property type="match status" value="1"/>
</dbReference>
<comment type="caution">
    <text evidence="2">The sequence shown here is derived from an EMBL/GenBank/DDBJ whole genome shotgun (WGS) entry which is preliminary data.</text>
</comment>
<dbReference type="PANTHER" id="PTHR11439:SF524">
    <property type="entry name" value="RNA-DIRECTED DNA POLYMERASE, PROTEIN KINASE RLK-PELLE-DLSV FAMILY"/>
    <property type="match status" value="1"/>
</dbReference>
<dbReference type="EMBL" id="BKCJ010000884">
    <property type="protein sequence ID" value="GEU37078.1"/>
    <property type="molecule type" value="Genomic_DNA"/>
</dbReference>
<name>A0A6L2JJB7_TANCI</name>